<dbReference type="InterPro" id="IPR003822">
    <property type="entry name" value="PAH"/>
</dbReference>
<dbReference type="EMBL" id="JBJQOH010000007">
    <property type="protein sequence ID" value="KAL3680367.1"/>
    <property type="molecule type" value="Genomic_DNA"/>
</dbReference>
<dbReference type="AlphaFoldDB" id="A0ABD3GPG2"/>
<dbReference type="Gene3D" id="1.20.1160.11">
    <property type="entry name" value="Paired amphipathic helix"/>
    <property type="match status" value="3"/>
</dbReference>
<evidence type="ECO:0000256" key="4">
    <source>
        <dbReference type="PROSITE-ProRule" id="PRU00810"/>
    </source>
</evidence>
<dbReference type="Pfam" id="PF02671">
    <property type="entry name" value="PAH"/>
    <property type="match status" value="2"/>
</dbReference>
<feature type="compositionally biased region" description="Basic and acidic residues" evidence="5">
    <location>
        <begin position="285"/>
        <end position="320"/>
    </location>
</feature>
<dbReference type="Pfam" id="PF08295">
    <property type="entry name" value="Sin3_corepress"/>
    <property type="match status" value="1"/>
</dbReference>
<accession>A0ABD3GPG2</accession>
<comment type="caution">
    <text evidence="7">The sequence shown here is derived from an EMBL/GenBank/DDBJ whole genome shotgun (WGS) entry which is preliminary data.</text>
</comment>
<keyword evidence="8" id="KW-1185">Reference proteome</keyword>
<dbReference type="InterPro" id="IPR039774">
    <property type="entry name" value="Sin3-like"/>
</dbReference>
<sequence length="827" mass="92779">MKRKRVEEAPMRLAKRVVSEHDEAVAAAEPQVVALMDANSRPRPDRQNGVAFLKMVKDTLKNEVERYDSFVKVMANYKRGVIGTREVIRRVKVLFKKHPNLILGFNIFLQPSDRIEVPAQDGVDVDVDKLKGALKFVNKVKVRFTSEEGVQVYRRFLGILRAFKVGMSVKEVYENIVTLFRGHEDLLVEFRDFLPARSIRNWVSLVASVVQKSALVPLPPPPSSLNQGSESSHRDPEPAQEEFPAQPPPRDNNNNNSKDKPGAQEQDKTTDKAPTDTSLKVPRKAGVEVEKAATIDASRRMPKKSGADVAKDAKKVDKPESNGAGAGAKLGGVEEDHENGEEKVRRKRQKRATSAAVQQKRRRRGYKKPDESEQLAFFESVSKEFEGGPVYKELFQSMNLCRRQIVTSPQLHKLISDVLKGHPHHRKAFHRCFPDDKDESDLLLQRWQTCTLSYQLDESVLSEQPAMSSDSEQEETGNKAPYSNKKILNKTWVTITTGGNAFTSQESNRYEEVLFQCEDDQYELDMLIETTRSTARKLTECIEMLKDSSLTQFNVSEHLSAVHLRCIERIYNPIYPTLLVHTRENPGMVLPVVLSRLEQRLEDWVSMRTHLNPLWAGVRAANHSKSLVYESDLEMEYVDGEEDEEGEEDEDDDDEYRLDSEDQDEVLEAAEYPVEDGEEAANEDQVEGGEVVGCQTEAQAQADEAEAEVEDGEKSASQDEAQDEDVVEDGEEVDPQEEEEALDAAETQEGGEEVVPQDEAQDSAEKGNESEEEEEEEVKDAAEVKTPTTKAEDGVGGAENDSSERISSDCLSNNIVALVKATSSRAL</sequence>
<comment type="subcellular location">
    <subcellularLocation>
        <location evidence="1 4">Nucleus</location>
    </subcellularLocation>
</comment>
<dbReference type="PANTHER" id="PTHR12346:SF0">
    <property type="entry name" value="SIN3A, ISOFORM G"/>
    <property type="match status" value="1"/>
</dbReference>
<organism evidence="7 8">
    <name type="scientific">Riccia sorocarpa</name>
    <dbReference type="NCBI Taxonomy" id="122646"/>
    <lineage>
        <taxon>Eukaryota</taxon>
        <taxon>Viridiplantae</taxon>
        <taxon>Streptophyta</taxon>
        <taxon>Embryophyta</taxon>
        <taxon>Marchantiophyta</taxon>
        <taxon>Marchantiopsida</taxon>
        <taxon>Marchantiidae</taxon>
        <taxon>Marchantiales</taxon>
        <taxon>Ricciaceae</taxon>
        <taxon>Riccia</taxon>
    </lineage>
</organism>
<evidence type="ECO:0000256" key="1">
    <source>
        <dbReference type="ARBA" id="ARBA00004123"/>
    </source>
</evidence>
<dbReference type="Proteomes" id="UP001633002">
    <property type="component" value="Unassembled WGS sequence"/>
</dbReference>
<evidence type="ECO:0000256" key="5">
    <source>
        <dbReference type="SAM" id="MobiDB-lite"/>
    </source>
</evidence>
<evidence type="ECO:0000256" key="3">
    <source>
        <dbReference type="ARBA" id="ARBA00023242"/>
    </source>
</evidence>
<evidence type="ECO:0000313" key="8">
    <source>
        <dbReference type="Proteomes" id="UP001633002"/>
    </source>
</evidence>
<dbReference type="GO" id="GO:0005634">
    <property type="term" value="C:nucleus"/>
    <property type="evidence" value="ECO:0007669"/>
    <property type="project" value="UniProtKB-SubCell"/>
</dbReference>
<dbReference type="FunFam" id="1.20.1160.11:FF:000001">
    <property type="entry name" value="Paired amphipathic helix protein Sin3"/>
    <property type="match status" value="1"/>
</dbReference>
<dbReference type="SMART" id="SM00761">
    <property type="entry name" value="HDAC_interact"/>
    <property type="match status" value="1"/>
</dbReference>
<feature type="region of interest" description="Disordered" evidence="5">
    <location>
        <begin position="638"/>
        <end position="809"/>
    </location>
</feature>
<keyword evidence="2" id="KW-0678">Repressor</keyword>
<name>A0ABD3GPG2_9MARC</name>
<reference evidence="7 8" key="1">
    <citation type="submission" date="2024-09" db="EMBL/GenBank/DDBJ databases">
        <title>Chromosome-scale assembly of Riccia sorocarpa.</title>
        <authorList>
            <person name="Paukszto L."/>
        </authorList>
    </citation>
    <scope>NUCLEOTIDE SEQUENCE [LARGE SCALE GENOMIC DNA]</scope>
    <source>
        <strain evidence="7">LP-2024</strain>
        <tissue evidence="7">Aerial parts of the thallus</tissue>
    </source>
</reference>
<protein>
    <recommendedName>
        <fullName evidence="6">Histone deacetylase interacting domain-containing protein</fullName>
    </recommendedName>
</protein>
<keyword evidence="3 4" id="KW-0539">Nucleus</keyword>
<feature type="compositionally biased region" description="Acidic residues" evidence="5">
    <location>
        <begin position="720"/>
        <end position="743"/>
    </location>
</feature>
<dbReference type="InterPro" id="IPR013194">
    <property type="entry name" value="HDAC_interact_dom"/>
</dbReference>
<dbReference type="PROSITE" id="PS51477">
    <property type="entry name" value="PAH"/>
    <property type="match status" value="2"/>
</dbReference>
<feature type="region of interest" description="Disordered" evidence="5">
    <location>
        <begin position="216"/>
        <end position="371"/>
    </location>
</feature>
<feature type="compositionally biased region" description="Basic and acidic residues" evidence="5">
    <location>
        <begin position="257"/>
        <end position="274"/>
    </location>
</feature>
<dbReference type="SUPFAM" id="SSF47762">
    <property type="entry name" value="PAH2 domain"/>
    <property type="match status" value="2"/>
</dbReference>
<dbReference type="PANTHER" id="PTHR12346">
    <property type="entry name" value="SIN3B-RELATED"/>
    <property type="match status" value="1"/>
</dbReference>
<dbReference type="InterPro" id="IPR036600">
    <property type="entry name" value="PAH_sf"/>
</dbReference>
<proteinExistence type="predicted"/>
<evidence type="ECO:0000256" key="2">
    <source>
        <dbReference type="ARBA" id="ARBA00022491"/>
    </source>
</evidence>
<feature type="domain" description="Histone deacetylase interacting" evidence="6">
    <location>
        <begin position="448"/>
        <end position="555"/>
    </location>
</feature>
<gene>
    <name evidence="7" type="ORF">R1sor_023323</name>
</gene>
<feature type="compositionally biased region" description="Acidic residues" evidence="5">
    <location>
        <begin position="638"/>
        <end position="687"/>
    </location>
</feature>
<feature type="compositionally biased region" description="Acidic residues" evidence="5">
    <location>
        <begin position="749"/>
        <end position="762"/>
    </location>
</feature>
<evidence type="ECO:0000313" key="7">
    <source>
        <dbReference type="EMBL" id="KAL3680367.1"/>
    </source>
</evidence>
<evidence type="ECO:0000259" key="6">
    <source>
        <dbReference type="SMART" id="SM00761"/>
    </source>
</evidence>